<reference evidence="1" key="1">
    <citation type="submission" date="2013-04" db="EMBL/GenBank/DDBJ databases">
        <title>The genome sequencing project of 58 acetic acid bacteria.</title>
        <authorList>
            <person name="Okamoto-Kainuma A."/>
            <person name="Ishikawa M."/>
            <person name="Umino S."/>
            <person name="Koizumi Y."/>
            <person name="Shiwa Y."/>
            <person name="Yoshikawa H."/>
            <person name="Matsutani M."/>
            <person name="Matsushita K."/>
        </authorList>
    </citation>
    <scope>NUCLEOTIDE SEQUENCE</scope>
    <source>
        <strain evidence="1">DSM 14337</strain>
    </source>
</reference>
<evidence type="ECO:0000313" key="1">
    <source>
        <dbReference type="EMBL" id="GBQ85923.1"/>
    </source>
</evidence>
<protein>
    <recommendedName>
        <fullName evidence="3">DUF1653 domain-containing protein</fullName>
    </recommendedName>
</protein>
<keyword evidence="2" id="KW-1185">Reference proteome</keyword>
<evidence type="ECO:0008006" key="3">
    <source>
        <dbReference type="Google" id="ProtNLM"/>
    </source>
</evidence>
<dbReference type="GeneID" id="98311906"/>
<accession>A0ABQ0Q075</accession>
<organism evidence="1 2">
    <name type="scientific">Acetobacter malorum DSM 14337</name>
    <dbReference type="NCBI Taxonomy" id="1307910"/>
    <lineage>
        <taxon>Bacteria</taxon>
        <taxon>Pseudomonadati</taxon>
        <taxon>Pseudomonadota</taxon>
        <taxon>Alphaproteobacteria</taxon>
        <taxon>Acetobacterales</taxon>
        <taxon>Acetobacteraceae</taxon>
        <taxon>Acetobacter</taxon>
    </lineage>
</organism>
<name>A0ABQ0Q075_9PROT</name>
<comment type="caution">
    <text evidence="1">The sequence shown here is derived from an EMBL/GenBank/DDBJ whole genome shotgun (WGS) entry which is preliminary data.</text>
</comment>
<gene>
    <name evidence="1" type="ORF">AA14337_3197</name>
</gene>
<dbReference type="RefSeq" id="WP_061506399.1">
    <property type="nucleotide sequence ID" value="NZ_BAPF01000056.1"/>
</dbReference>
<proteinExistence type="predicted"/>
<dbReference type="EMBL" id="BAPF01000056">
    <property type="protein sequence ID" value="GBQ85923.1"/>
    <property type="molecule type" value="Genomic_DNA"/>
</dbReference>
<sequence>MLYRHKKRGTLYRIITIGRLQIAGDCDMSECVTYEDVHDGSVWTRLKSEFFDGRFEEVPECDAELVDLASGVDPRKEAVRQALMREFFLGDGRVLNTDRLAEVALMAADYAAWQPIELAPRNNKVLAVCCMNWPLIGPRRPPPVKAGGWSTARGEWVVFGASWVPTHFSYFAPPPPFNAPSSNMRKNVK</sequence>
<dbReference type="Proteomes" id="UP001065047">
    <property type="component" value="Unassembled WGS sequence"/>
</dbReference>
<evidence type="ECO:0000313" key="2">
    <source>
        <dbReference type="Proteomes" id="UP001065047"/>
    </source>
</evidence>